<evidence type="ECO:0000256" key="3">
    <source>
        <dbReference type="ARBA" id="ARBA00022692"/>
    </source>
</evidence>
<dbReference type="AlphaFoldDB" id="A0A5A8CYW2"/>
<organism evidence="9 14">
    <name type="scientific">Cafeteria roenbergensis</name>
    <name type="common">Marine flagellate</name>
    <dbReference type="NCBI Taxonomy" id="33653"/>
    <lineage>
        <taxon>Eukaryota</taxon>
        <taxon>Sar</taxon>
        <taxon>Stramenopiles</taxon>
        <taxon>Bigyra</taxon>
        <taxon>Opalozoa</taxon>
        <taxon>Bicosoecida</taxon>
        <taxon>Cafeteriaceae</taxon>
        <taxon>Cafeteria</taxon>
    </lineage>
</organism>
<evidence type="ECO:0000313" key="10">
    <source>
        <dbReference type="EMBL" id="KAA0159084.1"/>
    </source>
</evidence>
<evidence type="ECO:0000313" key="8">
    <source>
        <dbReference type="EMBL" id="KAA0154265.1"/>
    </source>
</evidence>
<proteinExistence type="inferred from homology"/>
<dbReference type="EMBL" id="VLTN01000012">
    <property type="protein sequence ID" value="KAA0154265.1"/>
    <property type="molecule type" value="Genomic_DNA"/>
</dbReference>
<feature type="repeat" description="Solcar" evidence="6">
    <location>
        <begin position="218"/>
        <end position="325"/>
    </location>
</feature>
<evidence type="ECO:0000313" key="13">
    <source>
        <dbReference type="Proteomes" id="UP000323011"/>
    </source>
</evidence>
<evidence type="ECO:0000256" key="4">
    <source>
        <dbReference type="ARBA" id="ARBA00022737"/>
    </source>
</evidence>
<comment type="caution">
    <text evidence="9">The sequence shown here is derived from an EMBL/GenBank/DDBJ whole genome shotgun (WGS) entry which is preliminary data.</text>
</comment>
<dbReference type="GO" id="GO:0016020">
    <property type="term" value="C:membrane"/>
    <property type="evidence" value="ECO:0007669"/>
    <property type="project" value="UniProtKB-SubCell"/>
</dbReference>
<dbReference type="GO" id="GO:0055085">
    <property type="term" value="P:transmembrane transport"/>
    <property type="evidence" value="ECO:0007669"/>
    <property type="project" value="InterPro"/>
</dbReference>
<keyword evidence="13" id="KW-1185">Reference proteome</keyword>
<dbReference type="SUPFAM" id="SSF103506">
    <property type="entry name" value="Mitochondrial carrier"/>
    <property type="match status" value="1"/>
</dbReference>
<evidence type="ECO:0000256" key="1">
    <source>
        <dbReference type="ARBA" id="ARBA00004141"/>
    </source>
</evidence>
<dbReference type="EMBL" id="VLTO01000071">
    <property type="protein sequence ID" value="KAA0169302.1"/>
    <property type="molecule type" value="Genomic_DNA"/>
</dbReference>
<keyword evidence="2 7" id="KW-0813">Transport</keyword>
<sequence>MAFEWVPKDVRVLTAGAIAGALSRTSVSPLERLKIEFQVQDVLYKDKSSAHRTEQSIIRGLKQIYAREGIVGMFKGNGANVLRILPYSSTQFLVFEKLQAAILARRAADGKKTLNPLERLVAGGIGGMCSVAVSYPLDFVRGRLTTQGAGTKRQYKSITDACVTIAREEGVATLYKGVSVSIVGIFPYIGTNFAVYGTLKEHVAQFLQLQPSALPWWATLLIGGTAGASAQTVAYPFDLLRRRIQVEGFGGDSGSAANLSAAEKAAADAAASEASLANKSMVRAFAHIVRTEGVPALYKGLLPNYLKVFPTMAVNFWVYEQCKSFLGLSTNK</sequence>
<dbReference type="PRINTS" id="PR00926">
    <property type="entry name" value="MITOCARRIER"/>
</dbReference>
<comment type="subcellular location">
    <subcellularLocation>
        <location evidence="1">Membrane</location>
        <topology evidence="1">Multi-pass membrane protein</topology>
    </subcellularLocation>
</comment>
<evidence type="ECO:0000313" key="11">
    <source>
        <dbReference type="EMBL" id="KAA0169302.1"/>
    </source>
</evidence>
<evidence type="ECO:0000256" key="6">
    <source>
        <dbReference type="PROSITE-ProRule" id="PRU00282"/>
    </source>
</evidence>
<name>A0A5A8CYW2_CAFRO</name>
<dbReference type="PANTHER" id="PTHR24089">
    <property type="entry name" value="SOLUTE CARRIER FAMILY 25"/>
    <property type="match status" value="1"/>
</dbReference>
<dbReference type="Gene3D" id="1.50.40.10">
    <property type="entry name" value="Mitochondrial carrier domain"/>
    <property type="match status" value="1"/>
</dbReference>
<gene>
    <name evidence="11" type="ORF">FNF27_06986</name>
    <name evidence="9" type="ORF">FNF28_06261</name>
    <name evidence="8" type="ORF">FNF29_02485</name>
    <name evidence="10" type="ORF">FNF31_05036</name>
</gene>
<evidence type="ECO:0000256" key="7">
    <source>
        <dbReference type="RuleBase" id="RU000488"/>
    </source>
</evidence>
<dbReference type="InterPro" id="IPR023395">
    <property type="entry name" value="MCP_dom_sf"/>
</dbReference>
<dbReference type="EMBL" id="VLTL01000150">
    <property type="protein sequence ID" value="KAA0158352.1"/>
    <property type="molecule type" value="Genomic_DNA"/>
</dbReference>
<dbReference type="Proteomes" id="UP000323011">
    <property type="component" value="Unassembled WGS sequence"/>
</dbReference>
<keyword evidence="4" id="KW-0677">Repeat</keyword>
<dbReference type="OMA" id="PILKCED"/>
<evidence type="ECO:0008006" key="16">
    <source>
        <dbReference type="Google" id="ProtNLM"/>
    </source>
</evidence>
<evidence type="ECO:0000313" key="14">
    <source>
        <dbReference type="Proteomes" id="UP000324907"/>
    </source>
</evidence>
<protein>
    <recommendedName>
        <fullName evidence="16">Mitochondrial carrier protein</fullName>
    </recommendedName>
</protein>
<evidence type="ECO:0000313" key="15">
    <source>
        <dbReference type="Proteomes" id="UP000325113"/>
    </source>
</evidence>
<comment type="similarity">
    <text evidence="7">Belongs to the mitochondrial carrier (TC 2.A.29) family.</text>
</comment>
<dbReference type="InterPro" id="IPR002067">
    <property type="entry name" value="MCP"/>
</dbReference>
<accession>A0A5A8CYW2</accession>
<evidence type="ECO:0000256" key="5">
    <source>
        <dbReference type="ARBA" id="ARBA00023136"/>
    </source>
</evidence>
<dbReference type="Proteomes" id="UP000325113">
    <property type="component" value="Unassembled WGS sequence"/>
</dbReference>
<dbReference type="PROSITE" id="PS50920">
    <property type="entry name" value="SOLCAR"/>
    <property type="match status" value="3"/>
</dbReference>
<dbReference type="OrthoDB" id="270584at2759"/>
<dbReference type="Proteomes" id="UP000324907">
    <property type="component" value="Unassembled WGS sequence"/>
</dbReference>
<feature type="repeat" description="Solcar" evidence="6">
    <location>
        <begin position="7"/>
        <end position="101"/>
    </location>
</feature>
<keyword evidence="5 6" id="KW-0472">Membrane</keyword>
<dbReference type="Pfam" id="PF00153">
    <property type="entry name" value="Mito_carr"/>
    <property type="match status" value="3"/>
</dbReference>
<dbReference type="EMBL" id="VLTM01000058">
    <property type="protein sequence ID" value="KAA0159084.1"/>
    <property type="molecule type" value="Genomic_DNA"/>
</dbReference>
<feature type="repeat" description="Solcar" evidence="6">
    <location>
        <begin position="114"/>
        <end position="202"/>
    </location>
</feature>
<dbReference type="Proteomes" id="UP000322899">
    <property type="component" value="Unassembled WGS sequence"/>
</dbReference>
<evidence type="ECO:0000313" key="12">
    <source>
        <dbReference type="Proteomes" id="UP000322899"/>
    </source>
</evidence>
<evidence type="ECO:0000313" key="9">
    <source>
        <dbReference type="EMBL" id="KAA0158352.1"/>
    </source>
</evidence>
<reference evidence="12 13" key="1">
    <citation type="submission" date="2019-07" db="EMBL/GenBank/DDBJ databases">
        <title>Genomes of Cafeteria roenbergensis.</title>
        <authorList>
            <person name="Fischer M.G."/>
            <person name="Hackl T."/>
            <person name="Roman M."/>
        </authorList>
    </citation>
    <scope>NUCLEOTIDE SEQUENCE [LARGE SCALE GENOMIC DNA]</scope>
    <source>
        <strain evidence="8 13">BVI</strain>
        <strain evidence="10 15">Cflag</strain>
        <strain evidence="11 12">E4-10P</strain>
        <strain evidence="9 14">RCC970-E3</strain>
    </source>
</reference>
<dbReference type="InterPro" id="IPR018108">
    <property type="entry name" value="MCP_transmembrane"/>
</dbReference>
<evidence type="ECO:0000256" key="2">
    <source>
        <dbReference type="ARBA" id="ARBA00022448"/>
    </source>
</evidence>
<keyword evidence="3 6" id="KW-0812">Transmembrane</keyword>